<keyword evidence="3" id="KW-1185">Reference proteome</keyword>
<gene>
    <name evidence="2" type="ORF">GUJ93_ZPchr0005g15202</name>
</gene>
<dbReference type="Proteomes" id="UP000729402">
    <property type="component" value="Unassembled WGS sequence"/>
</dbReference>
<proteinExistence type="predicted"/>
<evidence type="ECO:0000313" key="3">
    <source>
        <dbReference type="Proteomes" id="UP000729402"/>
    </source>
</evidence>
<feature type="region of interest" description="Disordered" evidence="1">
    <location>
        <begin position="28"/>
        <end position="63"/>
    </location>
</feature>
<sequence>MKGPAEPPRLGFEAGLLAGSAGEVSGLELPVGPASALAPAGGTGLEPGAGPRRPPSAPGPALVAASGQSASLMELLEETGCLAAAAFVAGNHTVHLPPQIWA</sequence>
<reference evidence="2" key="1">
    <citation type="journal article" date="2021" name="bioRxiv">
        <title>Whole Genome Assembly and Annotation of Northern Wild Rice, Zizania palustris L., Supports a Whole Genome Duplication in the Zizania Genus.</title>
        <authorList>
            <person name="Haas M."/>
            <person name="Kono T."/>
            <person name="Macchietto M."/>
            <person name="Millas R."/>
            <person name="McGilp L."/>
            <person name="Shao M."/>
            <person name="Duquette J."/>
            <person name="Hirsch C.N."/>
            <person name="Kimball J."/>
        </authorList>
    </citation>
    <scope>NUCLEOTIDE SEQUENCE</scope>
    <source>
        <tissue evidence="2">Fresh leaf tissue</tissue>
    </source>
</reference>
<reference evidence="2" key="2">
    <citation type="submission" date="2021-02" db="EMBL/GenBank/DDBJ databases">
        <authorList>
            <person name="Kimball J.A."/>
            <person name="Haas M.W."/>
            <person name="Macchietto M."/>
            <person name="Kono T."/>
            <person name="Duquette J."/>
            <person name="Shao M."/>
        </authorList>
    </citation>
    <scope>NUCLEOTIDE SEQUENCE</scope>
    <source>
        <tissue evidence="2">Fresh leaf tissue</tissue>
    </source>
</reference>
<accession>A0A8J5W167</accession>
<dbReference type="AlphaFoldDB" id="A0A8J5W167"/>
<evidence type="ECO:0000313" key="2">
    <source>
        <dbReference type="EMBL" id="KAG8069243.1"/>
    </source>
</evidence>
<name>A0A8J5W167_ZIZPA</name>
<comment type="caution">
    <text evidence="2">The sequence shown here is derived from an EMBL/GenBank/DDBJ whole genome shotgun (WGS) entry which is preliminary data.</text>
</comment>
<organism evidence="2 3">
    <name type="scientific">Zizania palustris</name>
    <name type="common">Northern wild rice</name>
    <dbReference type="NCBI Taxonomy" id="103762"/>
    <lineage>
        <taxon>Eukaryota</taxon>
        <taxon>Viridiplantae</taxon>
        <taxon>Streptophyta</taxon>
        <taxon>Embryophyta</taxon>
        <taxon>Tracheophyta</taxon>
        <taxon>Spermatophyta</taxon>
        <taxon>Magnoliopsida</taxon>
        <taxon>Liliopsida</taxon>
        <taxon>Poales</taxon>
        <taxon>Poaceae</taxon>
        <taxon>BOP clade</taxon>
        <taxon>Oryzoideae</taxon>
        <taxon>Oryzeae</taxon>
        <taxon>Zizaniinae</taxon>
        <taxon>Zizania</taxon>
    </lineage>
</organism>
<evidence type="ECO:0000256" key="1">
    <source>
        <dbReference type="SAM" id="MobiDB-lite"/>
    </source>
</evidence>
<protein>
    <submittedName>
        <fullName evidence="2">Uncharacterized protein</fullName>
    </submittedName>
</protein>
<dbReference type="EMBL" id="JAAALK010000284">
    <property type="protein sequence ID" value="KAG8069243.1"/>
    <property type="molecule type" value="Genomic_DNA"/>
</dbReference>